<feature type="region of interest" description="Disordered" evidence="1">
    <location>
        <begin position="189"/>
        <end position="210"/>
    </location>
</feature>
<feature type="region of interest" description="Disordered" evidence="1">
    <location>
        <begin position="403"/>
        <end position="427"/>
    </location>
</feature>
<name>A0A2K3USN2_9DEIO</name>
<feature type="signal peptide" evidence="2">
    <location>
        <begin position="1"/>
        <end position="21"/>
    </location>
</feature>
<reference evidence="3 4" key="1">
    <citation type="submission" date="2018-01" db="EMBL/GenBank/DDBJ databases">
        <title>Deinococcus koreensis sp. nov., a radiation-resistant bacterium isolated from river water.</title>
        <authorList>
            <person name="Choi A."/>
        </authorList>
    </citation>
    <scope>NUCLEOTIDE SEQUENCE [LARGE SCALE GENOMIC DNA]</scope>
    <source>
        <strain evidence="3 4">SJW1-2</strain>
    </source>
</reference>
<organism evidence="3 4">
    <name type="scientific">Deinococcus koreensis</name>
    <dbReference type="NCBI Taxonomy" id="2054903"/>
    <lineage>
        <taxon>Bacteria</taxon>
        <taxon>Thermotogati</taxon>
        <taxon>Deinococcota</taxon>
        <taxon>Deinococci</taxon>
        <taxon>Deinococcales</taxon>
        <taxon>Deinococcaceae</taxon>
        <taxon>Deinococcus</taxon>
    </lineage>
</organism>
<accession>A0A2K3USN2</accession>
<feature type="chain" id="PRO_5014345728" description="DUF11 domain-containing protein" evidence="2">
    <location>
        <begin position="22"/>
        <end position="704"/>
    </location>
</feature>
<dbReference type="OrthoDB" id="53563at2"/>
<evidence type="ECO:0000256" key="2">
    <source>
        <dbReference type="SAM" id="SignalP"/>
    </source>
</evidence>
<evidence type="ECO:0000313" key="3">
    <source>
        <dbReference type="EMBL" id="PNY79552.1"/>
    </source>
</evidence>
<dbReference type="Proteomes" id="UP000236379">
    <property type="component" value="Unassembled WGS sequence"/>
</dbReference>
<feature type="compositionally biased region" description="Polar residues" evidence="1">
    <location>
        <begin position="192"/>
        <end position="210"/>
    </location>
</feature>
<comment type="caution">
    <text evidence="3">The sequence shown here is derived from an EMBL/GenBank/DDBJ whole genome shotgun (WGS) entry which is preliminary data.</text>
</comment>
<evidence type="ECO:0000313" key="4">
    <source>
        <dbReference type="Proteomes" id="UP000236379"/>
    </source>
</evidence>
<gene>
    <name evidence="3" type="ORF">CVO96_19190</name>
</gene>
<keyword evidence="2" id="KW-0732">Signal</keyword>
<evidence type="ECO:0000256" key="1">
    <source>
        <dbReference type="SAM" id="MobiDB-lite"/>
    </source>
</evidence>
<dbReference type="EMBL" id="PPPD01000003">
    <property type="protein sequence ID" value="PNY79552.1"/>
    <property type="molecule type" value="Genomic_DNA"/>
</dbReference>
<dbReference type="AlphaFoldDB" id="A0A2K3USN2"/>
<proteinExistence type="predicted"/>
<feature type="compositionally biased region" description="Low complexity" evidence="1">
    <location>
        <begin position="403"/>
        <end position="415"/>
    </location>
</feature>
<sequence length="704" mass="72248">MNRPFATLALIAALAAGSASAVGTVAGTPISNIATATFQDDNGASQPETKSNNGIPVTTTVQAVPSFSITPNSTGTPLTAGFSPGQTLQVVPGQTNVAFKYTLTNTGNVPNESYSLARQTFNSGSSGLTNIRYVLDSNGDGIFNPATDTVITNDKITGVAPDQVKTFFVVYDIPSTAFNGQKAGISPIGNRDANSTYDGTGASAPSDSDNYHQATVVRTDAGNLGPLNDADGNGQVDGSATATAPYTVSAGATTYNLVTPSGDSQSAIAPASTAQQYVYFSNTVRNIGNRSDTFSLSVPDTSALDAAGFPADSRADLFVVDNGGALVSTSSTTPLNADPDGTGPGLGGAYTFIVRVTLPANAAPDQTATFPVVTVTAKSGNDPAQSDTTSNFVKIQSGVFGNATPGTPGAPAADPSLNPTKPGNPGDTVRIPMDLYNSGNVSDSYTLAGTVTFTDANNQAVPATITYYADANGDGVPDNTTAVVNPVVAAGQELKLVGLVTVPTSAVTGTASISQTARLKDVSNTSTTVITYTDANDTVQVGLIGGVVLSKYVDNTGKDDIPTPPKTYPAEPVYGTNVSTYNPNTEARPSDVLRYVVYGRNNRNSVIKNFVLSDTIPTHTGFWSVAATYNSYGSTFPGASMGAKILYRVGTTGSWMDTAPTDRTLPAGTAIQVGYDWNNDGAITTSDLLPAGAELKLVFKVQVK</sequence>
<evidence type="ECO:0008006" key="5">
    <source>
        <dbReference type="Google" id="ProtNLM"/>
    </source>
</evidence>
<dbReference type="RefSeq" id="WP_103314066.1">
    <property type="nucleotide sequence ID" value="NZ_PPPD01000003.1"/>
</dbReference>
<keyword evidence="4" id="KW-1185">Reference proteome</keyword>
<protein>
    <recommendedName>
        <fullName evidence="5">DUF11 domain-containing protein</fullName>
    </recommendedName>
</protein>